<accession>A0AAU7DZA7</accession>
<dbReference type="AlphaFoldDB" id="A0AAU7DZA7"/>
<gene>
    <name evidence="2" type="ORF">V5R04_03955</name>
</gene>
<reference evidence="2" key="1">
    <citation type="submission" date="2024-02" db="EMBL/GenBank/DDBJ databases">
        <title>Tomenella chthoni gen. nov. sp. nov., a member of the family Jonesiaceae isolated from bat guano.</title>
        <authorList>
            <person name="Miller S.L."/>
            <person name="King J."/>
            <person name="Sankaranarayanan K."/>
            <person name="Lawson P.A."/>
        </authorList>
    </citation>
    <scope>NUCLEOTIDE SEQUENCE</scope>
    <source>
        <strain evidence="2">BS-20</strain>
    </source>
</reference>
<feature type="compositionally biased region" description="Basic and acidic residues" evidence="1">
    <location>
        <begin position="1"/>
        <end position="10"/>
    </location>
</feature>
<dbReference type="EMBL" id="CP146203">
    <property type="protein sequence ID" value="XBH22385.1"/>
    <property type="molecule type" value="Genomic_DNA"/>
</dbReference>
<evidence type="ECO:0000256" key="1">
    <source>
        <dbReference type="SAM" id="MobiDB-lite"/>
    </source>
</evidence>
<organism evidence="2">
    <name type="scientific">Jonesiaceae bacterium BS-20</name>
    <dbReference type="NCBI Taxonomy" id="3120821"/>
    <lineage>
        <taxon>Bacteria</taxon>
        <taxon>Bacillati</taxon>
        <taxon>Actinomycetota</taxon>
        <taxon>Actinomycetes</taxon>
        <taxon>Micrococcales</taxon>
        <taxon>Jonesiaceae</taxon>
    </lineage>
</organism>
<proteinExistence type="predicted"/>
<protein>
    <submittedName>
        <fullName evidence="2">Uncharacterized protein</fullName>
    </submittedName>
</protein>
<evidence type="ECO:0000313" key="2">
    <source>
        <dbReference type="EMBL" id="XBH22385.1"/>
    </source>
</evidence>
<feature type="compositionally biased region" description="Basic and acidic residues" evidence="1">
    <location>
        <begin position="46"/>
        <end position="61"/>
    </location>
</feature>
<feature type="region of interest" description="Disordered" evidence="1">
    <location>
        <begin position="1"/>
        <end position="61"/>
    </location>
</feature>
<name>A0AAU7DZA7_9MICO</name>
<sequence length="61" mass="6584">MTNSEKHRQESTLGVDAWVETGEHSEPSEGFAAAAHFLAGDETPSDEPHHKASQKESEGAH</sequence>